<reference evidence="1" key="1">
    <citation type="submission" date="2015-10" db="EMBL/GenBank/DDBJ databases">
        <authorList>
            <person name="Gilbert D.G."/>
        </authorList>
    </citation>
    <scope>NUCLEOTIDE SEQUENCE</scope>
</reference>
<gene>
    <name evidence="1" type="ORF">MGWOODY_Smn3519</name>
</gene>
<accession>A0A160TKL8</accession>
<dbReference type="EMBL" id="CZQE01000297">
    <property type="protein sequence ID" value="CUS45760.1"/>
    <property type="molecule type" value="Genomic_DNA"/>
</dbReference>
<proteinExistence type="predicted"/>
<evidence type="ECO:0000313" key="1">
    <source>
        <dbReference type="EMBL" id="CUS45760.1"/>
    </source>
</evidence>
<organism evidence="1">
    <name type="scientific">hydrothermal vent metagenome</name>
    <dbReference type="NCBI Taxonomy" id="652676"/>
    <lineage>
        <taxon>unclassified sequences</taxon>
        <taxon>metagenomes</taxon>
        <taxon>ecological metagenomes</taxon>
    </lineage>
</organism>
<sequence>MIPLIERDWGRLRWAGERAGTRPQAALVRERAFRSRLGTRTGATVVGAAGWVLIHDLDGLSGRGEGVDRDRLLDLSPSQYWRVDGGILARPALPFVVEVTGLVESLRLEGDLASRLDVTGAGDGRWLLTPREPLEGDVDIVVEPRRTGPPLRRRLRLRRAVLVPTFRGPPERLFDADPPPAPAWPCDAEHGGMATSAEPGGETPTQALLDLTEALAVKTGTMPLTDLFEISRQVVGGADTSPWDVIRALGDAGMLCWLEARGVRGRSALPMGPRGAIARVGADSRLTLEGVLSETFIARLDAASARLDLRRETRPGVNGWSPATECVWASEAPALLELAEMVELEVGYLRASPDPLSRWRVREPLGRAREDGERRSVPIAGRHAPLRHVAFDRIDIASMWEVEGRDGLRHWRDREDAILDAYAEVDERAFTIAEGLLRATDARLPMQFARWIRLFTGTASGPMKDGYGYACNAAVERAVHVMRPAILASASGERPNGPAPRSRRWRTMATMNNGEREIRPSWRVAREGI</sequence>
<dbReference type="AlphaFoldDB" id="A0A160TKL8"/>
<protein>
    <submittedName>
        <fullName evidence="1">Uncharacterized protein</fullName>
    </submittedName>
</protein>
<name>A0A160TKL8_9ZZZZ</name>